<reference evidence="1 2" key="1">
    <citation type="submission" date="2015-03" db="EMBL/GenBank/DDBJ databases">
        <title>Draft Genome Sequence of Burkholderia andropogonis type strain ICMP2807, isolated from Sorghum bicolor.</title>
        <authorList>
            <person name="Lopes-Santos L."/>
            <person name="Castro D.B."/>
            <person name="Ottoboni L.M."/>
            <person name="Park D."/>
            <person name="Weirc B.S."/>
            <person name="Destefano S.A."/>
        </authorList>
    </citation>
    <scope>NUCLEOTIDE SEQUENCE [LARGE SCALE GENOMIC DNA]</scope>
    <source>
        <strain evidence="1 2">ICMP2807</strain>
    </source>
</reference>
<dbReference type="STRING" id="28092.WM40_00450"/>
<evidence type="ECO:0000313" key="2">
    <source>
        <dbReference type="Proteomes" id="UP000033618"/>
    </source>
</evidence>
<gene>
    <name evidence="1" type="ORF">WM40_00450</name>
</gene>
<keyword evidence="2" id="KW-1185">Reference proteome</keyword>
<organism evidence="1 2">
    <name type="scientific">Robbsia andropogonis</name>
    <dbReference type="NCBI Taxonomy" id="28092"/>
    <lineage>
        <taxon>Bacteria</taxon>
        <taxon>Pseudomonadati</taxon>
        <taxon>Pseudomonadota</taxon>
        <taxon>Betaproteobacteria</taxon>
        <taxon>Burkholderiales</taxon>
        <taxon>Burkholderiaceae</taxon>
        <taxon>Robbsia</taxon>
    </lineage>
</organism>
<evidence type="ECO:0000313" key="1">
    <source>
        <dbReference type="EMBL" id="KKB65168.1"/>
    </source>
</evidence>
<sequence length="69" mass="7650">MTGTDAVASLSLNRHADAVRRRTRRADTACVACLPRSAQFFDSLFALFRRPSARSHVSYRTSTRIAHAA</sequence>
<dbReference type="Proteomes" id="UP000033618">
    <property type="component" value="Unassembled WGS sequence"/>
</dbReference>
<protein>
    <submittedName>
        <fullName evidence="1">Uncharacterized protein</fullName>
    </submittedName>
</protein>
<dbReference type="PATRIC" id="fig|28092.6.peg.101"/>
<name>A0A0F5K501_9BURK</name>
<proteinExistence type="predicted"/>
<dbReference type="AlphaFoldDB" id="A0A0F5K501"/>
<dbReference type="EMBL" id="LAQU01000001">
    <property type="protein sequence ID" value="KKB65168.1"/>
    <property type="molecule type" value="Genomic_DNA"/>
</dbReference>
<comment type="caution">
    <text evidence="1">The sequence shown here is derived from an EMBL/GenBank/DDBJ whole genome shotgun (WGS) entry which is preliminary data.</text>
</comment>
<accession>A0A0F5K501</accession>